<reference evidence="1" key="1">
    <citation type="submission" date="2014-09" db="EMBL/GenBank/DDBJ databases">
        <authorList>
            <person name="Magalhaes I.L.F."/>
            <person name="Oliveira U."/>
            <person name="Santos F.R."/>
            <person name="Vidigal T.H.D.A."/>
            <person name="Brescovit A.D."/>
            <person name="Santos A.J."/>
        </authorList>
    </citation>
    <scope>NUCLEOTIDE SEQUENCE</scope>
    <source>
        <tissue evidence="1">Shoot tissue taken approximately 20 cm above the soil surface</tissue>
    </source>
</reference>
<reference evidence="1" key="2">
    <citation type="journal article" date="2015" name="Data Brief">
        <title>Shoot transcriptome of the giant reed, Arundo donax.</title>
        <authorList>
            <person name="Barrero R.A."/>
            <person name="Guerrero F.D."/>
            <person name="Moolhuijzen P."/>
            <person name="Goolsby J.A."/>
            <person name="Tidwell J."/>
            <person name="Bellgard S.E."/>
            <person name="Bellgard M.I."/>
        </authorList>
    </citation>
    <scope>NUCLEOTIDE SEQUENCE</scope>
    <source>
        <tissue evidence="1">Shoot tissue taken approximately 20 cm above the soil surface</tissue>
    </source>
</reference>
<dbReference type="AlphaFoldDB" id="A0A0A9FLK8"/>
<evidence type="ECO:0000313" key="1">
    <source>
        <dbReference type="EMBL" id="JAE11011.1"/>
    </source>
</evidence>
<dbReference type="EMBL" id="GBRH01186885">
    <property type="protein sequence ID" value="JAE11011.1"/>
    <property type="molecule type" value="Transcribed_RNA"/>
</dbReference>
<sequence length="36" mass="4256">MRDAWNCRRTRRPAKSRLRVIKESCAKQRPLLGAQC</sequence>
<accession>A0A0A9FLK8</accession>
<protein>
    <submittedName>
        <fullName evidence="1">Uncharacterized protein</fullName>
    </submittedName>
</protein>
<organism evidence="1">
    <name type="scientific">Arundo donax</name>
    <name type="common">Giant reed</name>
    <name type="synonym">Donax arundinaceus</name>
    <dbReference type="NCBI Taxonomy" id="35708"/>
    <lineage>
        <taxon>Eukaryota</taxon>
        <taxon>Viridiplantae</taxon>
        <taxon>Streptophyta</taxon>
        <taxon>Embryophyta</taxon>
        <taxon>Tracheophyta</taxon>
        <taxon>Spermatophyta</taxon>
        <taxon>Magnoliopsida</taxon>
        <taxon>Liliopsida</taxon>
        <taxon>Poales</taxon>
        <taxon>Poaceae</taxon>
        <taxon>PACMAD clade</taxon>
        <taxon>Arundinoideae</taxon>
        <taxon>Arundineae</taxon>
        <taxon>Arundo</taxon>
    </lineage>
</organism>
<name>A0A0A9FLK8_ARUDO</name>
<proteinExistence type="predicted"/>